<dbReference type="FunFam" id="3.30.70.1820:FF:000002">
    <property type="entry name" value="LINE-1 retrotransposable element ORF1 protein"/>
    <property type="match status" value="1"/>
</dbReference>
<keyword evidence="4" id="KW-1185">Reference proteome</keyword>
<gene>
    <name evidence="3" type="ORF">PECUL_23A015635</name>
</gene>
<sequence length="234" mass="27076">MDKRPPKKQPKKQVEQGTTVSDMFAASRALRSTPQDGGWLEQQVESTVVAHNTATSYINKLSSRLTMAETTLDEIGNRSRRNNIRLRGLPEREGEGSLMEVVTAILKPLIPEVPEQQWHIERAHRALRQKRAEDKRPRDIIIKFLYFQTKEALMKRSREGTIKYGEVELALYQDLTPATLQKQRSWRPVTEILQKHRVRYAWGFPFRLLTFHEGRTKTLNTDGDPGEFLRSLGI</sequence>
<dbReference type="Gene3D" id="3.30.70.1820">
    <property type="entry name" value="L1 transposable element, RRM domain"/>
    <property type="match status" value="1"/>
</dbReference>
<evidence type="ECO:0000313" key="3">
    <source>
        <dbReference type="EMBL" id="CAH2322146.1"/>
    </source>
</evidence>
<evidence type="ECO:0000313" key="4">
    <source>
        <dbReference type="Proteomes" id="UP001295444"/>
    </source>
</evidence>
<proteinExistence type="inferred from homology"/>
<organism evidence="3 4">
    <name type="scientific">Pelobates cultripes</name>
    <name type="common">Western spadefoot toad</name>
    <dbReference type="NCBI Taxonomy" id="61616"/>
    <lineage>
        <taxon>Eukaryota</taxon>
        <taxon>Metazoa</taxon>
        <taxon>Chordata</taxon>
        <taxon>Craniata</taxon>
        <taxon>Vertebrata</taxon>
        <taxon>Euteleostomi</taxon>
        <taxon>Amphibia</taxon>
        <taxon>Batrachia</taxon>
        <taxon>Anura</taxon>
        <taxon>Pelobatoidea</taxon>
        <taxon>Pelobatidae</taxon>
        <taxon>Pelobates</taxon>
    </lineage>
</organism>
<protein>
    <recommendedName>
        <fullName evidence="5">Transposase</fullName>
    </recommendedName>
</protein>
<evidence type="ECO:0000256" key="1">
    <source>
        <dbReference type="ARBA" id="ARBA00061640"/>
    </source>
</evidence>
<name>A0AAD1T9P6_PELCU</name>
<dbReference type="Proteomes" id="UP001295444">
    <property type="component" value="Chromosome 11"/>
</dbReference>
<dbReference type="AlphaFoldDB" id="A0AAD1T9P6"/>
<feature type="compositionally biased region" description="Basic residues" evidence="2">
    <location>
        <begin position="1"/>
        <end position="11"/>
    </location>
</feature>
<comment type="similarity">
    <text evidence="1">Belongs to the transposase 22 family.</text>
</comment>
<reference evidence="3" key="1">
    <citation type="submission" date="2022-03" db="EMBL/GenBank/DDBJ databases">
        <authorList>
            <person name="Alioto T."/>
            <person name="Alioto T."/>
            <person name="Gomez Garrido J."/>
        </authorList>
    </citation>
    <scope>NUCLEOTIDE SEQUENCE</scope>
</reference>
<feature type="region of interest" description="Disordered" evidence="2">
    <location>
        <begin position="1"/>
        <end position="20"/>
    </location>
</feature>
<dbReference type="EMBL" id="OW240922">
    <property type="protein sequence ID" value="CAH2322146.1"/>
    <property type="molecule type" value="Genomic_DNA"/>
</dbReference>
<accession>A0AAD1T9P6</accession>
<evidence type="ECO:0000256" key="2">
    <source>
        <dbReference type="SAM" id="MobiDB-lite"/>
    </source>
</evidence>
<dbReference type="PANTHER" id="PTHR11505">
    <property type="entry name" value="L1 TRANSPOSABLE ELEMENT-RELATED"/>
    <property type="match status" value="1"/>
</dbReference>
<dbReference type="InterPro" id="IPR004244">
    <property type="entry name" value="Transposase_22"/>
</dbReference>
<evidence type="ECO:0008006" key="5">
    <source>
        <dbReference type="Google" id="ProtNLM"/>
    </source>
</evidence>